<dbReference type="InterPro" id="IPR027417">
    <property type="entry name" value="P-loop_NTPase"/>
</dbReference>
<dbReference type="AlphaFoldDB" id="A0A137P775"/>
<dbReference type="SMART" id="SM00175">
    <property type="entry name" value="RAB"/>
    <property type="match status" value="1"/>
</dbReference>
<evidence type="ECO:0000256" key="9">
    <source>
        <dbReference type="ARBA" id="ARBA00023289"/>
    </source>
</evidence>
<reference evidence="10 11" key="1">
    <citation type="journal article" date="2015" name="Genome Biol. Evol.">
        <title>Phylogenomic analyses indicate that early fungi evolved digesting cell walls of algal ancestors of land plants.</title>
        <authorList>
            <person name="Chang Y."/>
            <person name="Wang S."/>
            <person name="Sekimoto S."/>
            <person name="Aerts A.L."/>
            <person name="Choi C."/>
            <person name="Clum A."/>
            <person name="LaButti K.M."/>
            <person name="Lindquist E.A."/>
            <person name="Yee Ngan C."/>
            <person name="Ohm R.A."/>
            <person name="Salamov A.A."/>
            <person name="Grigoriev I.V."/>
            <person name="Spatafora J.W."/>
            <person name="Berbee M.L."/>
        </authorList>
    </citation>
    <scope>NUCLEOTIDE SEQUENCE [LARGE SCALE GENOMIC DNA]</scope>
    <source>
        <strain evidence="10 11">NRRL 28638</strain>
    </source>
</reference>
<dbReference type="PANTHER" id="PTHR24070">
    <property type="entry name" value="RAS, DI-RAS, AND RHEB FAMILY MEMBERS OF SMALL GTPASE SUPERFAMILY"/>
    <property type="match status" value="1"/>
</dbReference>
<comment type="similarity">
    <text evidence="2">Belongs to the small GTPase superfamily. Ras family.</text>
</comment>
<keyword evidence="4" id="KW-0488">Methylation</keyword>
<dbReference type="GO" id="GO:0003924">
    <property type="term" value="F:GTPase activity"/>
    <property type="evidence" value="ECO:0007669"/>
    <property type="project" value="InterPro"/>
</dbReference>
<dbReference type="EMBL" id="KQ964491">
    <property type="protein sequence ID" value="KXN70845.1"/>
    <property type="molecule type" value="Genomic_DNA"/>
</dbReference>
<dbReference type="GO" id="GO:0005525">
    <property type="term" value="F:GTP binding"/>
    <property type="evidence" value="ECO:0007669"/>
    <property type="project" value="UniProtKB-KW"/>
</dbReference>
<organism evidence="10 11">
    <name type="scientific">Conidiobolus coronatus (strain ATCC 28846 / CBS 209.66 / NRRL 28638)</name>
    <name type="common">Delacroixia coronata</name>
    <dbReference type="NCBI Taxonomy" id="796925"/>
    <lineage>
        <taxon>Eukaryota</taxon>
        <taxon>Fungi</taxon>
        <taxon>Fungi incertae sedis</taxon>
        <taxon>Zoopagomycota</taxon>
        <taxon>Entomophthoromycotina</taxon>
        <taxon>Entomophthoromycetes</taxon>
        <taxon>Entomophthorales</taxon>
        <taxon>Ancylistaceae</taxon>
        <taxon>Conidiobolus</taxon>
    </lineage>
</organism>
<dbReference type="GO" id="GO:0007165">
    <property type="term" value="P:signal transduction"/>
    <property type="evidence" value="ECO:0007669"/>
    <property type="project" value="InterPro"/>
</dbReference>
<protein>
    <recommendedName>
        <fullName evidence="12">Small G-protein Ras2</fullName>
    </recommendedName>
</protein>
<dbReference type="PROSITE" id="PS51420">
    <property type="entry name" value="RHO"/>
    <property type="match status" value="1"/>
</dbReference>
<dbReference type="SMART" id="SM00173">
    <property type="entry name" value="RAS"/>
    <property type="match status" value="1"/>
</dbReference>
<dbReference type="Gene3D" id="3.40.50.300">
    <property type="entry name" value="P-loop containing nucleotide triphosphate hydrolases"/>
    <property type="match status" value="1"/>
</dbReference>
<dbReference type="SMART" id="SM00174">
    <property type="entry name" value="RHO"/>
    <property type="match status" value="1"/>
</dbReference>
<dbReference type="InterPro" id="IPR020849">
    <property type="entry name" value="Small_GTPase_Ras-type"/>
</dbReference>
<comment type="subcellular location">
    <subcellularLocation>
        <location evidence="1">Cell membrane</location>
        <topology evidence="1">Lipid-anchor</topology>
    </subcellularLocation>
</comment>
<keyword evidence="11" id="KW-1185">Reference proteome</keyword>
<evidence type="ECO:0000313" key="10">
    <source>
        <dbReference type="EMBL" id="KXN70845.1"/>
    </source>
</evidence>
<dbReference type="InterPro" id="IPR005225">
    <property type="entry name" value="Small_GTP-bd"/>
</dbReference>
<evidence type="ECO:0000256" key="8">
    <source>
        <dbReference type="ARBA" id="ARBA00023288"/>
    </source>
</evidence>
<sequence length="193" mass="21827">MSDVYKIVVLGDGGVGKTCLTIQLCLNHFVETYDPTIEDSYRKQVVIDEEPCVLEVLDTAGQEEYTALRDQWIRDGEGFVIVYAVTSYTSFERVERFKEQVTRVKDSDKVPVVIVGNKCDVEDNLREVKSDEAQAVAQKNGWKLMEASAKTCYNVEEPFFNVARMIRASQRQEEAPAAVDDTKTKKKGKCLLL</sequence>
<dbReference type="FunFam" id="3.40.50.300:FF:000080">
    <property type="entry name" value="Ras-like GTPase Ras1"/>
    <property type="match status" value="1"/>
</dbReference>
<keyword evidence="6" id="KW-0342">GTP-binding</keyword>
<dbReference type="Proteomes" id="UP000070444">
    <property type="component" value="Unassembled WGS sequence"/>
</dbReference>
<keyword evidence="5" id="KW-0547">Nucleotide-binding</keyword>
<evidence type="ECO:0000256" key="7">
    <source>
        <dbReference type="ARBA" id="ARBA00023136"/>
    </source>
</evidence>
<evidence type="ECO:0000256" key="3">
    <source>
        <dbReference type="ARBA" id="ARBA00022475"/>
    </source>
</evidence>
<evidence type="ECO:0000256" key="5">
    <source>
        <dbReference type="ARBA" id="ARBA00022741"/>
    </source>
</evidence>
<accession>A0A137P775</accession>
<keyword evidence="8" id="KW-0449">Lipoprotein</keyword>
<dbReference type="OMA" id="NQRRCII"/>
<keyword evidence="7" id="KW-0472">Membrane</keyword>
<evidence type="ECO:0000256" key="4">
    <source>
        <dbReference type="ARBA" id="ARBA00022481"/>
    </source>
</evidence>
<proteinExistence type="inferred from homology"/>
<name>A0A137P775_CONC2</name>
<dbReference type="Pfam" id="PF00071">
    <property type="entry name" value="Ras"/>
    <property type="match status" value="1"/>
</dbReference>
<dbReference type="SUPFAM" id="SSF52540">
    <property type="entry name" value="P-loop containing nucleoside triphosphate hydrolases"/>
    <property type="match status" value="1"/>
</dbReference>
<dbReference type="PRINTS" id="PR00449">
    <property type="entry name" value="RASTRNSFRMNG"/>
</dbReference>
<evidence type="ECO:0000256" key="1">
    <source>
        <dbReference type="ARBA" id="ARBA00004193"/>
    </source>
</evidence>
<dbReference type="OrthoDB" id="5976022at2759"/>
<dbReference type="PROSITE" id="PS51419">
    <property type="entry name" value="RAB"/>
    <property type="match status" value="1"/>
</dbReference>
<dbReference type="InterPro" id="IPR001806">
    <property type="entry name" value="Small_GTPase"/>
</dbReference>
<evidence type="ECO:0000313" key="11">
    <source>
        <dbReference type="Proteomes" id="UP000070444"/>
    </source>
</evidence>
<dbReference type="STRING" id="796925.A0A137P775"/>
<keyword evidence="3" id="KW-1003">Cell membrane</keyword>
<dbReference type="GO" id="GO:0005886">
    <property type="term" value="C:plasma membrane"/>
    <property type="evidence" value="ECO:0007669"/>
    <property type="project" value="UniProtKB-SubCell"/>
</dbReference>
<keyword evidence="9" id="KW-0636">Prenylation</keyword>
<dbReference type="PROSITE" id="PS51421">
    <property type="entry name" value="RAS"/>
    <property type="match status" value="1"/>
</dbReference>
<evidence type="ECO:0000256" key="6">
    <source>
        <dbReference type="ARBA" id="ARBA00023134"/>
    </source>
</evidence>
<dbReference type="SMART" id="SM00176">
    <property type="entry name" value="RAN"/>
    <property type="match status" value="1"/>
</dbReference>
<gene>
    <name evidence="10" type="ORF">CONCODRAFT_78648</name>
</gene>
<dbReference type="NCBIfam" id="TIGR00231">
    <property type="entry name" value="small_GTP"/>
    <property type="match status" value="1"/>
</dbReference>
<evidence type="ECO:0008006" key="12">
    <source>
        <dbReference type="Google" id="ProtNLM"/>
    </source>
</evidence>
<evidence type="ECO:0000256" key="2">
    <source>
        <dbReference type="ARBA" id="ARBA00008344"/>
    </source>
</evidence>